<dbReference type="InterPro" id="IPR002514">
    <property type="entry name" value="Transposase_8"/>
</dbReference>
<protein>
    <submittedName>
        <fullName evidence="1">IS66 family insertion sequence element accessory protein TnpB</fullName>
    </submittedName>
</protein>
<evidence type="ECO:0000313" key="1">
    <source>
        <dbReference type="EMBL" id="TLM75244.1"/>
    </source>
</evidence>
<dbReference type="Pfam" id="PF01527">
    <property type="entry name" value="HTH_Tnp_1"/>
    <property type="match status" value="1"/>
</dbReference>
<evidence type="ECO:0000313" key="2">
    <source>
        <dbReference type="Proteomes" id="UP000306791"/>
    </source>
</evidence>
<dbReference type="RefSeq" id="WP_138236815.1">
    <property type="nucleotide sequence ID" value="NZ_CP185860.1"/>
</dbReference>
<proteinExistence type="predicted"/>
<sequence>MSDIIPVKTPVKRRRHSPELKAKILRACQEPGTSVASVALQHGINANLIHKWRREAEGKQKPAEQKFVPVPLPAPPGVADDVVFELAGIKVRWPLAQIDRAIPWLRALQA</sequence>
<accession>A0ABY2UEW7</accession>
<gene>
    <name evidence="1" type="ORF">FDY93_16260</name>
</gene>
<comment type="caution">
    <text evidence="1">The sequence shown here is derived from an EMBL/GenBank/DDBJ whole genome shotgun (WGS) entry which is preliminary data.</text>
</comment>
<dbReference type="SUPFAM" id="SSF48295">
    <property type="entry name" value="TrpR-like"/>
    <property type="match status" value="1"/>
</dbReference>
<reference evidence="1 2" key="1">
    <citation type="submission" date="2019-05" db="EMBL/GenBank/DDBJ databases">
        <title>Microbulbifer harenosus sp. nov., an alginate-degrading bacterium isolated from coastal sand.</title>
        <authorList>
            <person name="Huang H."/>
            <person name="Mo K."/>
            <person name="Bao S."/>
        </authorList>
    </citation>
    <scope>NUCLEOTIDE SEQUENCE [LARGE SCALE GENOMIC DNA]</scope>
    <source>
        <strain evidence="1 2">HB161719</strain>
    </source>
</reference>
<organism evidence="1 2">
    <name type="scientific">Microbulbifer harenosus</name>
    <dbReference type="NCBI Taxonomy" id="2576840"/>
    <lineage>
        <taxon>Bacteria</taxon>
        <taxon>Pseudomonadati</taxon>
        <taxon>Pseudomonadota</taxon>
        <taxon>Gammaproteobacteria</taxon>
        <taxon>Cellvibrionales</taxon>
        <taxon>Microbulbiferaceae</taxon>
        <taxon>Microbulbifer</taxon>
    </lineage>
</organism>
<name>A0ABY2UEW7_9GAMM</name>
<dbReference type="InterPro" id="IPR010921">
    <property type="entry name" value="Trp_repressor/repl_initiator"/>
</dbReference>
<dbReference type="NCBIfam" id="NF047595">
    <property type="entry name" value="IS66_ISRel24_TnpA"/>
    <property type="match status" value="1"/>
</dbReference>
<dbReference type="EMBL" id="VANI01000018">
    <property type="protein sequence ID" value="TLM75244.1"/>
    <property type="molecule type" value="Genomic_DNA"/>
</dbReference>
<dbReference type="Proteomes" id="UP000306791">
    <property type="component" value="Unassembled WGS sequence"/>
</dbReference>
<keyword evidence="2" id="KW-1185">Reference proteome</keyword>